<dbReference type="Proteomes" id="UP000053263">
    <property type="component" value="Unassembled WGS sequence"/>
</dbReference>
<protein>
    <submittedName>
        <fullName evidence="2">Uncharacterized protein</fullName>
    </submittedName>
</protein>
<dbReference type="HOGENOM" id="CLU_1124932_0_0_1"/>
<evidence type="ECO:0000256" key="1">
    <source>
        <dbReference type="SAM" id="MobiDB-lite"/>
    </source>
</evidence>
<evidence type="ECO:0000313" key="2">
    <source>
        <dbReference type="EMBL" id="KII83867.1"/>
    </source>
</evidence>
<dbReference type="AlphaFoldDB" id="A0A0C9SQK2"/>
<evidence type="ECO:0000313" key="3">
    <source>
        <dbReference type="Proteomes" id="UP000053263"/>
    </source>
</evidence>
<proteinExistence type="predicted"/>
<accession>A0A0C9SQK2</accession>
<name>A0A0C9SQK2_PLICR</name>
<keyword evidence="3" id="KW-1185">Reference proteome</keyword>
<feature type="region of interest" description="Disordered" evidence="1">
    <location>
        <begin position="98"/>
        <end position="183"/>
    </location>
</feature>
<reference evidence="2 3" key="1">
    <citation type="submission" date="2014-06" db="EMBL/GenBank/DDBJ databases">
        <title>Evolutionary Origins and Diversification of the Mycorrhizal Mutualists.</title>
        <authorList>
            <consortium name="DOE Joint Genome Institute"/>
            <consortium name="Mycorrhizal Genomics Consortium"/>
            <person name="Kohler A."/>
            <person name="Kuo A."/>
            <person name="Nagy L.G."/>
            <person name="Floudas D."/>
            <person name="Copeland A."/>
            <person name="Barry K.W."/>
            <person name="Cichocki N."/>
            <person name="Veneault-Fourrey C."/>
            <person name="LaButti K."/>
            <person name="Lindquist E.A."/>
            <person name="Lipzen A."/>
            <person name="Lundell T."/>
            <person name="Morin E."/>
            <person name="Murat C."/>
            <person name="Riley R."/>
            <person name="Ohm R."/>
            <person name="Sun H."/>
            <person name="Tunlid A."/>
            <person name="Henrissat B."/>
            <person name="Grigoriev I.V."/>
            <person name="Hibbett D.S."/>
            <person name="Martin F."/>
        </authorList>
    </citation>
    <scope>NUCLEOTIDE SEQUENCE [LARGE SCALE GENOMIC DNA]</scope>
    <source>
        <strain evidence="2 3">FD-325 SS-3</strain>
    </source>
</reference>
<dbReference type="EMBL" id="KN832573">
    <property type="protein sequence ID" value="KII83867.1"/>
    <property type="molecule type" value="Genomic_DNA"/>
</dbReference>
<sequence>MSQSEDVASAQTPGEMPQDMETFTVASMHSPLSPACAVIAERAHRVNAAKRAQTSSNYIDICEIMHVRSAKPQAACPLRNHRPFPHHLQAVRRPYHLQARTSSARPDTTQRPEQRTSSVRQEADVDRTTSQRPSRTAGQRTSPYGRTANVTARQDTDRLRTAAHRPSPHGCTPHRPLNTRVDNKRCRTTAQQTSAYGWTANVDRMAVHRTSRTPAQTAQVHALIDAVPLWSSTPAPRPERPRSPTPQ</sequence>
<feature type="compositionally biased region" description="Polar residues" evidence="1">
    <location>
        <begin position="130"/>
        <end position="153"/>
    </location>
</feature>
<organism evidence="2 3">
    <name type="scientific">Plicaturopsis crispa FD-325 SS-3</name>
    <dbReference type="NCBI Taxonomy" id="944288"/>
    <lineage>
        <taxon>Eukaryota</taxon>
        <taxon>Fungi</taxon>
        <taxon>Dikarya</taxon>
        <taxon>Basidiomycota</taxon>
        <taxon>Agaricomycotina</taxon>
        <taxon>Agaricomycetes</taxon>
        <taxon>Agaricomycetidae</taxon>
        <taxon>Amylocorticiales</taxon>
        <taxon>Amylocorticiaceae</taxon>
        <taxon>Plicatura</taxon>
        <taxon>Plicaturopsis crispa</taxon>
    </lineage>
</organism>
<gene>
    <name evidence="2" type="ORF">PLICRDRAFT_179907</name>
</gene>